<dbReference type="PANTHER" id="PTHR16275:SF8">
    <property type="entry name" value="COILED-COIL DOMAIN-CONTAINING PROTEIN 40"/>
    <property type="match status" value="1"/>
</dbReference>
<feature type="compositionally biased region" description="Basic and acidic residues" evidence="2">
    <location>
        <begin position="105"/>
        <end position="115"/>
    </location>
</feature>
<dbReference type="GO" id="GO:0005576">
    <property type="term" value="C:extracellular region"/>
    <property type="evidence" value="ECO:0007669"/>
    <property type="project" value="GOC"/>
</dbReference>
<protein>
    <submittedName>
        <fullName evidence="3">Uncharacterized protein</fullName>
    </submittedName>
</protein>
<evidence type="ECO:0000313" key="4">
    <source>
        <dbReference type="Proteomes" id="UP000291020"/>
    </source>
</evidence>
<dbReference type="Proteomes" id="UP000291020">
    <property type="component" value="Unassembled WGS sequence"/>
</dbReference>
<accession>A0A452HDA4</accession>
<reference evidence="3" key="3">
    <citation type="submission" date="2025-09" db="UniProtKB">
        <authorList>
            <consortium name="Ensembl"/>
        </authorList>
    </citation>
    <scope>IDENTIFICATION</scope>
</reference>
<feature type="coiled-coil region" evidence="1">
    <location>
        <begin position="461"/>
        <end position="509"/>
    </location>
</feature>
<reference evidence="4" key="1">
    <citation type="journal article" date="2017" name="PLoS ONE">
        <title>The Agassiz's desert tortoise genome provides a resource for the conservation of a threatened species.</title>
        <authorList>
            <person name="Tollis M."/>
            <person name="DeNardo D.F."/>
            <person name="Cornelius J.A."/>
            <person name="Dolby G.A."/>
            <person name="Edwards T."/>
            <person name="Henen B.T."/>
            <person name="Karl A.E."/>
            <person name="Murphy R.W."/>
            <person name="Kusumi K."/>
        </authorList>
    </citation>
    <scope>NUCLEOTIDE SEQUENCE [LARGE SCALE GENOMIC DNA]</scope>
</reference>
<dbReference type="AlphaFoldDB" id="A0A452HDA4"/>
<dbReference type="PANTHER" id="PTHR16275">
    <property type="entry name" value="COILED-COIL DOMAIN-CONTAINING PROTEIN 40"/>
    <property type="match status" value="1"/>
</dbReference>
<dbReference type="GO" id="GO:0035082">
    <property type="term" value="P:axoneme assembly"/>
    <property type="evidence" value="ECO:0007669"/>
    <property type="project" value="InterPro"/>
</dbReference>
<feature type="coiled-coil region" evidence="1">
    <location>
        <begin position="1041"/>
        <end position="1103"/>
    </location>
</feature>
<feature type="region of interest" description="Disordered" evidence="2">
    <location>
        <begin position="1"/>
        <end position="120"/>
    </location>
</feature>
<organism evidence="3 4">
    <name type="scientific">Gopherus agassizii</name>
    <name type="common">Agassiz's desert tortoise</name>
    <dbReference type="NCBI Taxonomy" id="38772"/>
    <lineage>
        <taxon>Eukaryota</taxon>
        <taxon>Metazoa</taxon>
        <taxon>Chordata</taxon>
        <taxon>Craniata</taxon>
        <taxon>Vertebrata</taxon>
        <taxon>Euteleostomi</taxon>
        <taxon>Archelosauria</taxon>
        <taxon>Testudinata</taxon>
        <taxon>Testudines</taxon>
        <taxon>Cryptodira</taxon>
        <taxon>Durocryptodira</taxon>
        <taxon>Testudinoidea</taxon>
        <taxon>Testudinidae</taxon>
        <taxon>Gopherus</taxon>
    </lineage>
</organism>
<feature type="coiled-coil region" evidence="1">
    <location>
        <begin position="795"/>
        <end position="885"/>
    </location>
</feature>
<dbReference type="GO" id="GO:0005737">
    <property type="term" value="C:cytoplasm"/>
    <property type="evidence" value="ECO:0007669"/>
    <property type="project" value="TreeGrafter"/>
</dbReference>
<dbReference type="InterPro" id="IPR037386">
    <property type="entry name" value="CCDC40"/>
</dbReference>
<feature type="coiled-coil region" evidence="1">
    <location>
        <begin position="377"/>
        <end position="411"/>
    </location>
</feature>
<evidence type="ECO:0000313" key="3">
    <source>
        <dbReference type="Ensembl" id="ENSGAGP00000012782.1"/>
    </source>
</evidence>
<feature type="compositionally biased region" description="Basic and acidic residues" evidence="2">
    <location>
        <begin position="46"/>
        <end position="55"/>
    </location>
</feature>
<feature type="coiled-coil region" evidence="1">
    <location>
        <begin position="657"/>
        <end position="684"/>
    </location>
</feature>
<keyword evidence="4" id="KW-1185">Reference proteome</keyword>
<reference evidence="3" key="2">
    <citation type="submission" date="2025-08" db="UniProtKB">
        <authorList>
            <consortium name="Ensembl"/>
        </authorList>
    </citation>
    <scope>IDENTIFICATION</scope>
</reference>
<proteinExistence type="predicted"/>
<dbReference type="GO" id="GO:0005929">
    <property type="term" value="C:cilium"/>
    <property type="evidence" value="ECO:0007669"/>
    <property type="project" value="TreeGrafter"/>
</dbReference>
<dbReference type="Ensembl" id="ENSGAGT00000014649.1">
    <property type="protein sequence ID" value="ENSGAGP00000012782.1"/>
    <property type="gene ID" value="ENSGAGG00000009809.1"/>
</dbReference>
<sequence length="1188" mass="136973">MLMVSPGNEKMEPVEPGSGPESDVGQISEEEEEELHPEGNAVVHPESSHTRKEEADGVSAEEPGMELSPAEHNAPESPEPPTVEGMQPENSDDKEEGEAVPIEDPGERLIPKEQEVSGAMEQEVMGATEQEVSGAMEQEIAGAMEKEVAGAMEQEVSGATEKEVARGTEKEVSETTEKEVSGAMEQEVTGAMEKEVAGAMEQVVSEVTFGKEKFEEVSSDQVEVDNLPPKLPDMEQPVIDSWTRSRTSSEASTQRSALSVHMEIHAESGDIGVAISSPYSDSAFQQFNRHLSRLGSEEENESLHYVDEQAEIEGSEETEEEIQLIVLDPEHPLMRRFQAALKNYLSKQMLKVTMELRELTVATKQGKVQREELGMVLYGVQQQLARLQMELEKNQDRYSQIAMVRRQLEEELQDIRHLYKKTCQSTEDERKKVSVMQTEVENLALRLFYMQNMDQDVRDDISVMKRAVKKAEADRNQAEVEKKKQDLLVDRLTRKFNELQEQIGLYEAQFIAQAEDTKITRKAVSEACMEIQTINMEKKQLMHQWDSSLTGMKRRDEAYSAMQEALRQSKHQLKSLETEIQVYKKSVMKEEERNELLASILNRSENDGNMSKKLIAQCTAKQDALKVEYSTYTRTLHETEQALSRANSDRAARMNELQAISKEIEKETEARQELENQIVAKLQDQQMSSKAAKYFSQLAAKLHKRKLDLELHFSKVENDTAQVILDTTHTNCRLAMLQKTFSELDKEMKNINDLINRSENEIAKRNLLIERKQGVVNLFNKKMEMMISQLGGQELGPLEVEINRLTKQIDEYNSEVMTLQKYWLRLQKELVKLTQEREEQLASLDMLKKRITIMQQKKVRSENEIQQEKNEQKDIERHMRNMANDLMKLNMLINKNSHNSEELQHGNTIMENEFVRSLKAAERESIEMQEKLDRLHEEKERLLNSLVEAEHQIMLWEKKIQLAKEMRAAVDSETGKGEIRAMRTEIHRMQVRYSQLTKQQEKMIRDMEAAVSRRETIMIRGEGQSKMDKKHFTKSDFHHKTQELRKKIKETQKNAQDCNRTITELENTQKSLSISLLEKQQQLSSLQAEADVLDADIEQLQDKKRWNLSEIVAYQNRQKHLQAVKDGKYTPLCRTQQALQKEQQKQQDRLHTINVIIHQIQQEYPQYQRVLCWLSQALDSRLGSQEAE</sequence>
<name>A0A452HDA4_9SAUR</name>
<evidence type="ECO:0000256" key="2">
    <source>
        <dbReference type="SAM" id="MobiDB-lite"/>
    </source>
</evidence>
<feature type="region of interest" description="Disordered" evidence="2">
    <location>
        <begin position="148"/>
        <end position="186"/>
    </location>
</feature>
<dbReference type="Pfam" id="PF08647">
    <property type="entry name" value="BRE1"/>
    <property type="match status" value="1"/>
</dbReference>
<keyword evidence="1" id="KW-0175">Coiled coil</keyword>
<dbReference type="STRING" id="38772.ENSGAGP00000012782"/>
<feature type="compositionally biased region" description="Basic and acidic residues" evidence="2">
    <location>
        <begin position="160"/>
        <end position="180"/>
    </location>
</feature>
<feature type="coiled-coil region" evidence="1">
    <location>
        <begin position="734"/>
        <end position="761"/>
    </location>
</feature>
<dbReference type="GO" id="GO:0001947">
    <property type="term" value="P:heart looping"/>
    <property type="evidence" value="ECO:0007669"/>
    <property type="project" value="TreeGrafter"/>
</dbReference>
<feature type="coiled-coil region" evidence="1">
    <location>
        <begin position="559"/>
        <end position="593"/>
    </location>
</feature>
<dbReference type="GO" id="GO:0060287">
    <property type="term" value="P:epithelial cilium movement involved in determination of left/right asymmetry"/>
    <property type="evidence" value="ECO:0007669"/>
    <property type="project" value="TreeGrafter"/>
</dbReference>
<evidence type="ECO:0000256" key="1">
    <source>
        <dbReference type="SAM" id="Coils"/>
    </source>
</evidence>
<feature type="coiled-coil region" evidence="1">
    <location>
        <begin position="918"/>
        <end position="999"/>
    </location>
</feature>